<reference evidence="1 2" key="1">
    <citation type="journal article" date="2012" name="J. Bacteriol.">
        <title>Draft Genome Sequence of Mesorhizobium alhagi CCNWXJ12-2T, a Novel Salt-Resistant Species Isolated from the Desert of Northwestern China.</title>
        <authorList>
            <person name="Zhou M."/>
            <person name="Chen W."/>
            <person name="Chen H."/>
            <person name="Wei G."/>
        </authorList>
    </citation>
    <scope>NUCLEOTIDE SEQUENCE [LARGE SCALE GENOMIC DNA]</scope>
    <source>
        <strain evidence="1 2">CCNWXJ12-2</strain>
    </source>
</reference>
<accession>H0HUI6</accession>
<gene>
    <name evidence="1" type="ORF">MAXJ12_19138</name>
</gene>
<evidence type="ECO:0000313" key="1">
    <source>
        <dbReference type="EMBL" id="EHK55633.1"/>
    </source>
</evidence>
<dbReference type="Proteomes" id="UP000003250">
    <property type="component" value="Unassembled WGS sequence"/>
</dbReference>
<protein>
    <submittedName>
        <fullName evidence="1">Uncharacterized protein</fullName>
    </submittedName>
</protein>
<dbReference type="PATRIC" id="fig|1107882.3.peg.3740"/>
<evidence type="ECO:0000313" key="2">
    <source>
        <dbReference type="Proteomes" id="UP000003250"/>
    </source>
</evidence>
<proteinExistence type="predicted"/>
<name>H0HUI6_9HYPH</name>
<sequence length="45" mass="4816">MSASLLENFARSGGRAKSVAFRQSAVFRLGKPFLEGEGWMAISPG</sequence>
<organism evidence="1 2">
    <name type="scientific">Mesorhizobium alhagi CCNWXJ12-2</name>
    <dbReference type="NCBI Taxonomy" id="1107882"/>
    <lineage>
        <taxon>Bacteria</taxon>
        <taxon>Pseudomonadati</taxon>
        <taxon>Pseudomonadota</taxon>
        <taxon>Alphaproteobacteria</taxon>
        <taxon>Hyphomicrobiales</taxon>
        <taxon>Phyllobacteriaceae</taxon>
        <taxon>Allomesorhizobium</taxon>
    </lineage>
</organism>
<keyword evidence="2" id="KW-1185">Reference proteome</keyword>
<dbReference type="AlphaFoldDB" id="H0HUI6"/>
<dbReference type="EMBL" id="AHAM01000155">
    <property type="protein sequence ID" value="EHK55633.1"/>
    <property type="molecule type" value="Genomic_DNA"/>
</dbReference>